<organism evidence="5 6">
    <name type="scientific">Tuber aestivum</name>
    <name type="common">summer truffle</name>
    <dbReference type="NCBI Taxonomy" id="59557"/>
    <lineage>
        <taxon>Eukaryota</taxon>
        <taxon>Fungi</taxon>
        <taxon>Dikarya</taxon>
        <taxon>Ascomycota</taxon>
        <taxon>Pezizomycotina</taxon>
        <taxon>Pezizomycetes</taxon>
        <taxon>Pezizales</taxon>
        <taxon>Tuberaceae</taxon>
        <taxon>Tuber</taxon>
    </lineage>
</organism>
<dbReference type="Gene3D" id="3.20.20.100">
    <property type="entry name" value="NADP-dependent oxidoreductase domain"/>
    <property type="match status" value="1"/>
</dbReference>
<evidence type="ECO:0000256" key="1">
    <source>
        <dbReference type="ARBA" id="ARBA00007905"/>
    </source>
</evidence>
<name>A0A292PTF3_9PEZI</name>
<keyword evidence="2" id="KW-0521">NADP</keyword>
<dbReference type="InterPro" id="IPR036812">
    <property type="entry name" value="NAD(P)_OxRdtase_dom_sf"/>
</dbReference>
<keyword evidence="6" id="KW-1185">Reference proteome</keyword>
<dbReference type="Proteomes" id="UP001412239">
    <property type="component" value="Unassembled WGS sequence"/>
</dbReference>
<dbReference type="CDD" id="cd19079">
    <property type="entry name" value="AKR_EcYajO-like"/>
    <property type="match status" value="1"/>
</dbReference>
<dbReference type="InterPro" id="IPR050523">
    <property type="entry name" value="AKR_Detox_Biosynth"/>
</dbReference>
<comment type="similarity">
    <text evidence="1">Belongs to the aldo/keto reductase family.</text>
</comment>
<protein>
    <recommendedName>
        <fullName evidence="4">NADP-dependent oxidoreductase domain-containing protein</fullName>
    </recommendedName>
</protein>
<sequence length="345" mass="38537">MAVQKATYKRLGNSGLSVSVPILGTMGFGTSQWLPWVIEADQALPILKEAFDRGINTWDTADAYSNGLSEVIVGIAIKKYNIPREQLVIMTKCYFPVGNTPESRAFWTREPGQVPDLVNRAGLSRKAIFGAVEASLRRMEIEYIDLLQIHRADPGTPVRETMEALHDLVKAGKIRYIGASTMRTWQFALYQQCAHQYNLTPFISMQSQYSLLYREEEREMIPYCNATGVGLIPWAPLARGYLAKPNIETTIRAACEPNGSIFGVGKSESDKEIIRRVKEVADRKGWSMATVASVWVSEMVTAPIVGMGRVERVAQGLEICGKVLTAEDRKYLEEPYTQREVVGHA</sequence>
<evidence type="ECO:0000256" key="2">
    <source>
        <dbReference type="ARBA" id="ARBA00022857"/>
    </source>
</evidence>
<dbReference type="FunFam" id="3.20.20.100:FF:000004">
    <property type="entry name" value="Oxidoreductase, aldo/keto reductase"/>
    <property type="match status" value="1"/>
</dbReference>
<reference evidence="5" key="1">
    <citation type="submission" date="2015-10" db="EMBL/GenBank/DDBJ databases">
        <authorList>
            <person name="Regsiter A."/>
            <person name="william w."/>
        </authorList>
    </citation>
    <scope>NUCLEOTIDE SEQUENCE</scope>
    <source>
        <strain evidence="5">Montdore</strain>
    </source>
</reference>
<feature type="domain" description="NADP-dependent oxidoreductase" evidence="4">
    <location>
        <begin position="22"/>
        <end position="334"/>
    </location>
</feature>
<dbReference type="EMBL" id="LN891061">
    <property type="protein sequence ID" value="CUS09985.1"/>
    <property type="molecule type" value="Genomic_DNA"/>
</dbReference>
<dbReference type="PANTHER" id="PTHR43364">
    <property type="entry name" value="NADH-SPECIFIC METHYLGLYOXAL REDUCTASE-RELATED"/>
    <property type="match status" value="1"/>
</dbReference>
<keyword evidence="3" id="KW-0560">Oxidoreductase</keyword>
<dbReference type="InterPro" id="IPR023210">
    <property type="entry name" value="NADP_OxRdtase_dom"/>
</dbReference>
<dbReference type="PANTHER" id="PTHR43364:SF9">
    <property type="entry name" value="OXIDOREDUCTASE"/>
    <property type="match status" value="1"/>
</dbReference>
<dbReference type="AlphaFoldDB" id="A0A292PTF3"/>
<dbReference type="SUPFAM" id="SSF51430">
    <property type="entry name" value="NAD(P)-linked oxidoreductase"/>
    <property type="match status" value="1"/>
</dbReference>
<evidence type="ECO:0000313" key="6">
    <source>
        <dbReference type="Proteomes" id="UP001412239"/>
    </source>
</evidence>
<proteinExistence type="inferred from homology"/>
<dbReference type="GO" id="GO:0016491">
    <property type="term" value="F:oxidoreductase activity"/>
    <property type="evidence" value="ECO:0007669"/>
    <property type="project" value="UniProtKB-KW"/>
</dbReference>
<evidence type="ECO:0000256" key="3">
    <source>
        <dbReference type="ARBA" id="ARBA00023002"/>
    </source>
</evidence>
<accession>A0A292PTF3</accession>
<evidence type="ECO:0000259" key="4">
    <source>
        <dbReference type="Pfam" id="PF00248"/>
    </source>
</evidence>
<evidence type="ECO:0000313" key="5">
    <source>
        <dbReference type="EMBL" id="CUS09985.1"/>
    </source>
</evidence>
<dbReference type="Pfam" id="PF00248">
    <property type="entry name" value="Aldo_ket_red"/>
    <property type="match status" value="1"/>
</dbReference>
<gene>
    <name evidence="5" type="ORF">GSTUAT00005915001</name>
</gene>
<dbReference type="GO" id="GO:0005829">
    <property type="term" value="C:cytosol"/>
    <property type="evidence" value="ECO:0007669"/>
    <property type="project" value="UniProtKB-ARBA"/>
</dbReference>